<proteinExistence type="inferred from homology"/>
<keyword evidence="3 6" id="KW-0489">Methyltransferase</keyword>
<dbReference type="GO" id="GO:0070677">
    <property type="term" value="F:rRNA (cytosine-2'-O-)-methyltransferase activity"/>
    <property type="evidence" value="ECO:0007669"/>
    <property type="project" value="UniProtKB-UniRule"/>
</dbReference>
<comment type="catalytic activity">
    <reaction evidence="6">
        <text>cytidine(1402) in 16S rRNA + S-adenosyl-L-methionine = 2'-O-methylcytidine(1402) in 16S rRNA + S-adenosyl-L-homocysteine + H(+)</text>
        <dbReference type="Rhea" id="RHEA:42924"/>
        <dbReference type="Rhea" id="RHEA-COMP:10285"/>
        <dbReference type="Rhea" id="RHEA-COMP:10286"/>
        <dbReference type="ChEBI" id="CHEBI:15378"/>
        <dbReference type="ChEBI" id="CHEBI:57856"/>
        <dbReference type="ChEBI" id="CHEBI:59789"/>
        <dbReference type="ChEBI" id="CHEBI:74495"/>
        <dbReference type="ChEBI" id="CHEBI:82748"/>
        <dbReference type="EC" id="2.1.1.198"/>
    </reaction>
</comment>
<keyword evidence="5 6" id="KW-0949">S-adenosyl-L-methionine</keyword>
<dbReference type="HAMAP" id="MF_01877">
    <property type="entry name" value="16SrRNA_methyltr_I"/>
    <property type="match status" value="1"/>
</dbReference>
<protein>
    <recommendedName>
        <fullName evidence="6">Ribosomal RNA small subunit methyltransferase I</fullName>
        <ecNumber evidence="6">2.1.1.198</ecNumber>
    </recommendedName>
    <alternativeName>
        <fullName evidence="6">16S rRNA 2'-O-ribose C1402 methyltransferase</fullName>
    </alternativeName>
    <alternativeName>
        <fullName evidence="6">rRNA (cytidine-2'-O-)-methyltransferase RsmI</fullName>
    </alternativeName>
</protein>
<dbReference type="InterPro" id="IPR014777">
    <property type="entry name" value="4pyrrole_Mease_sub1"/>
</dbReference>
<evidence type="ECO:0000256" key="2">
    <source>
        <dbReference type="ARBA" id="ARBA00022552"/>
    </source>
</evidence>
<dbReference type="EMBL" id="JFDO01000016">
    <property type="protein sequence ID" value="KEZ19079.1"/>
    <property type="molecule type" value="Genomic_DNA"/>
</dbReference>
<dbReference type="EC" id="2.1.1.198" evidence="6"/>
<dbReference type="Gene3D" id="3.30.950.10">
    <property type="entry name" value="Methyltransferase, Cobalt-precorrin-4 Transmethylase, Domain 2"/>
    <property type="match status" value="1"/>
</dbReference>
<sequence>MIIQKTYKNNRPTVYLITTPIGNLEDISLRAIKTLKQVDVICCEDTRTSKVLLDKYQITNNLLSLHKFNENLRVEQIISLLNQNKNIAIISDAGVPIISDPASYIINQLKELKINCNITAIGAGSAYLHALISSGFLIDSHYFYGFLKNKNKISKQNELTELINKYANDSIICLYESVHRLKSTINCLNEILDKNHKIVIAKELTKINEEIIYATSDQMNQYINSDEFVLKGEFVIIINKMIKTSKKQFTDLELINLIDEQIKEGYKLKQACEIVYLKTKISKNVLYKKYTFKKNF</sequence>
<evidence type="ECO:0000259" key="7">
    <source>
        <dbReference type="Pfam" id="PF00590"/>
    </source>
</evidence>
<dbReference type="RefSeq" id="WP_036431845.1">
    <property type="nucleotide sequence ID" value="NZ_JFDO01000016.1"/>
</dbReference>
<keyword evidence="1 6" id="KW-0963">Cytoplasm</keyword>
<feature type="domain" description="Tetrapyrrole methylase" evidence="7">
    <location>
        <begin position="13"/>
        <end position="217"/>
    </location>
</feature>
<dbReference type="PIRSF" id="PIRSF005917">
    <property type="entry name" value="MTase_YraL"/>
    <property type="match status" value="1"/>
</dbReference>
<dbReference type="Gene3D" id="3.40.1010.10">
    <property type="entry name" value="Cobalt-precorrin-4 Transmethylase, Domain 1"/>
    <property type="match status" value="1"/>
</dbReference>
<dbReference type="Pfam" id="PF00590">
    <property type="entry name" value="TP_methylase"/>
    <property type="match status" value="1"/>
</dbReference>
<evidence type="ECO:0000313" key="9">
    <source>
        <dbReference type="Proteomes" id="UP000028533"/>
    </source>
</evidence>
<dbReference type="InterPro" id="IPR014776">
    <property type="entry name" value="4pyrrole_Mease_sub2"/>
</dbReference>
<dbReference type="AlphaFoldDB" id="A0A084EM87"/>
<dbReference type="InterPro" id="IPR008189">
    <property type="entry name" value="rRNA_ssu_MeTfrase_I"/>
</dbReference>
<evidence type="ECO:0000256" key="4">
    <source>
        <dbReference type="ARBA" id="ARBA00022679"/>
    </source>
</evidence>
<dbReference type="NCBIfam" id="TIGR00096">
    <property type="entry name" value="16S rRNA (cytidine(1402)-2'-O)-methyltransferase"/>
    <property type="match status" value="1"/>
</dbReference>
<dbReference type="Proteomes" id="UP000028533">
    <property type="component" value="Unassembled WGS sequence"/>
</dbReference>
<dbReference type="SUPFAM" id="SSF53790">
    <property type="entry name" value="Tetrapyrrole methylase"/>
    <property type="match status" value="1"/>
</dbReference>
<evidence type="ECO:0000256" key="1">
    <source>
        <dbReference type="ARBA" id="ARBA00022490"/>
    </source>
</evidence>
<comment type="similarity">
    <text evidence="6">Belongs to the methyltransferase superfamily. RsmI family.</text>
</comment>
<comment type="function">
    <text evidence="6">Catalyzes the 2'-O-methylation of the ribose of cytidine 1402 (C1402) in 16S rRNA.</text>
</comment>
<evidence type="ECO:0000256" key="5">
    <source>
        <dbReference type="ARBA" id="ARBA00022691"/>
    </source>
</evidence>
<keyword evidence="2 6" id="KW-0698">rRNA processing</keyword>
<gene>
    <name evidence="6" type="primary">rsmI</name>
    <name evidence="8" type="ORF">MCAPa_3950</name>
</gene>
<dbReference type="PANTHER" id="PTHR46111">
    <property type="entry name" value="RIBOSOMAL RNA SMALL SUBUNIT METHYLTRANSFERASE I"/>
    <property type="match status" value="1"/>
</dbReference>
<evidence type="ECO:0000256" key="6">
    <source>
        <dbReference type="HAMAP-Rule" id="MF_01877"/>
    </source>
</evidence>
<evidence type="ECO:0000256" key="3">
    <source>
        <dbReference type="ARBA" id="ARBA00022603"/>
    </source>
</evidence>
<name>A0A084EM87_MYCCA</name>
<evidence type="ECO:0000313" key="8">
    <source>
        <dbReference type="EMBL" id="KEZ19079.1"/>
    </source>
</evidence>
<dbReference type="InterPro" id="IPR000878">
    <property type="entry name" value="4pyrrol_Mease"/>
</dbReference>
<comment type="subcellular location">
    <subcellularLocation>
        <location evidence="6">Cytoplasm</location>
    </subcellularLocation>
</comment>
<reference evidence="8 9" key="1">
    <citation type="submission" date="2014-02" db="EMBL/GenBank/DDBJ databases">
        <title>Genome sequence of Mycoplasma capricolum subsp. capricolum strain 14232.</title>
        <authorList>
            <person name="Sirand-Pugnet P."/>
            <person name="Breton M."/>
            <person name="Dordet-Frisoni E."/>
            <person name="Baranowski E."/>
            <person name="Barre A."/>
            <person name="Couture C."/>
            <person name="Dupuy V."/>
            <person name="Gaurivaud P."/>
            <person name="Jacob D."/>
            <person name="Lemaitre C."/>
            <person name="Manso-Silvan L."/>
            <person name="Nikolski M."/>
            <person name="Nouvel L.-X."/>
            <person name="Poumarat F."/>
            <person name="Tardy F."/>
            <person name="Thebault P."/>
            <person name="Theil S."/>
            <person name="Citti C."/>
            <person name="Thiaucourt F."/>
            <person name="Blanchard A."/>
        </authorList>
    </citation>
    <scope>NUCLEOTIDE SEQUENCE [LARGE SCALE GENOMIC DNA]</scope>
    <source>
        <strain evidence="8 9">14232</strain>
    </source>
</reference>
<organism evidence="8 9">
    <name type="scientific">Mycoplasma capricolum subsp. capricolum 14232</name>
    <dbReference type="NCBI Taxonomy" id="1188238"/>
    <lineage>
        <taxon>Bacteria</taxon>
        <taxon>Bacillati</taxon>
        <taxon>Mycoplasmatota</taxon>
        <taxon>Mollicutes</taxon>
        <taxon>Mycoplasmataceae</taxon>
        <taxon>Mycoplasma</taxon>
    </lineage>
</organism>
<accession>A0A084EM87</accession>
<dbReference type="GO" id="GO:0005737">
    <property type="term" value="C:cytoplasm"/>
    <property type="evidence" value="ECO:0007669"/>
    <property type="project" value="UniProtKB-SubCell"/>
</dbReference>
<dbReference type="CDD" id="cd11648">
    <property type="entry name" value="RsmI"/>
    <property type="match status" value="1"/>
</dbReference>
<dbReference type="PANTHER" id="PTHR46111:SF1">
    <property type="entry name" value="RIBOSOMAL RNA SMALL SUBUNIT METHYLTRANSFERASE I"/>
    <property type="match status" value="1"/>
</dbReference>
<dbReference type="InterPro" id="IPR035996">
    <property type="entry name" value="4pyrrol_Methylase_sf"/>
</dbReference>
<comment type="caution">
    <text evidence="8">The sequence shown here is derived from an EMBL/GenBank/DDBJ whole genome shotgun (WGS) entry which is preliminary data.</text>
</comment>
<keyword evidence="4 6" id="KW-0808">Transferase</keyword>